<dbReference type="RefSeq" id="WP_190236964.1">
    <property type="nucleotide sequence ID" value="NZ_SSOA01000012.1"/>
</dbReference>
<keyword evidence="1" id="KW-0812">Transmembrane</keyword>
<feature type="domain" description="DUF3592" evidence="2">
    <location>
        <begin position="40"/>
        <end position="108"/>
    </location>
</feature>
<sequence length="235" mass="26285">MSKSIRLLGYAFAAVGVIMLLCGGGAFYYDNQFEQRALHAQGVVTDLTRKRDSDNNGDLFTAIVQFTDAKGQQHEMADRTSSNPPRFSRGDKVDVMYDVESPSSAVINDIWGRYLIVIIFGLLGSIFTILGSIFIIIMRKGDSKIRWLQRFGTPIDADFLHVYLDESVKINGAYPFRVVAQGADPTTGALRRYESGRIWIDPTSRLQGKKLRVLVDPKKPKRHMIDLSTVIAPPD</sequence>
<organism evidence="3 4">
    <name type="scientific">Allorhizobium terrae</name>
    <dbReference type="NCBI Taxonomy" id="1848972"/>
    <lineage>
        <taxon>Bacteria</taxon>
        <taxon>Pseudomonadati</taxon>
        <taxon>Pseudomonadota</taxon>
        <taxon>Alphaproteobacteria</taxon>
        <taxon>Hyphomicrobiales</taxon>
        <taxon>Rhizobiaceae</taxon>
        <taxon>Rhizobium/Agrobacterium group</taxon>
        <taxon>Allorhizobium</taxon>
    </lineage>
</organism>
<evidence type="ECO:0000313" key="4">
    <source>
        <dbReference type="Proteomes" id="UP000310754"/>
    </source>
</evidence>
<feature type="transmembrane region" description="Helical" evidence="1">
    <location>
        <begin position="7"/>
        <end position="29"/>
    </location>
</feature>
<evidence type="ECO:0000259" key="2">
    <source>
        <dbReference type="Pfam" id="PF12158"/>
    </source>
</evidence>
<dbReference type="InterPro" id="IPR021994">
    <property type="entry name" value="DUF3592"/>
</dbReference>
<protein>
    <submittedName>
        <fullName evidence="3">DUF3592 domain-containing protein</fullName>
    </submittedName>
</protein>
<dbReference type="Proteomes" id="UP000310754">
    <property type="component" value="Unassembled WGS sequence"/>
</dbReference>
<dbReference type="Pfam" id="PF12158">
    <property type="entry name" value="DUF3592"/>
    <property type="match status" value="1"/>
</dbReference>
<comment type="caution">
    <text evidence="3">The sequence shown here is derived from an EMBL/GenBank/DDBJ whole genome shotgun (WGS) entry which is preliminary data.</text>
</comment>
<name>A0A4S3ZQ19_9HYPH</name>
<gene>
    <name evidence="3" type="ORF">E6C51_17715</name>
</gene>
<keyword evidence="1" id="KW-0472">Membrane</keyword>
<accession>A0A4S3ZQ19</accession>
<keyword evidence="4" id="KW-1185">Reference proteome</keyword>
<keyword evidence="1" id="KW-1133">Transmembrane helix</keyword>
<reference evidence="3 4" key="1">
    <citation type="submission" date="2019-04" db="EMBL/GenBank/DDBJ databases">
        <title>Rhizobium terrae sp. nov., isolated from a paddy soil.</title>
        <authorList>
            <person name="Lin S.-Y."/>
            <person name="Hameed A."/>
            <person name="Huang H.-I."/>
            <person name="Young C.-C."/>
        </authorList>
    </citation>
    <scope>NUCLEOTIDE SEQUENCE [LARGE SCALE GENOMIC DNA]</scope>
    <source>
        <strain evidence="3 4">CC-HIH110</strain>
    </source>
</reference>
<evidence type="ECO:0000256" key="1">
    <source>
        <dbReference type="SAM" id="Phobius"/>
    </source>
</evidence>
<dbReference type="AlphaFoldDB" id="A0A4S3ZQ19"/>
<feature type="transmembrane region" description="Helical" evidence="1">
    <location>
        <begin position="114"/>
        <end position="137"/>
    </location>
</feature>
<proteinExistence type="predicted"/>
<dbReference type="EMBL" id="SSOA01000012">
    <property type="protein sequence ID" value="THF47556.1"/>
    <property type="molecule type" value="Genomic_DNA"/>
</dbReference>
<evidence type="ECO:0000313" key="3">
    <source>
        <dbReference type="EMBL" id="THF47556.1"/>
    </source>
</evidence>